<sequence>MRLRVVRALLGRWHSYLALPRQTPASWHQDRLKEELRELREARTLAEAISEASDVVFTISRAEHEGFGNDSISTSNFLGRLPTFWAAAVILYMLYKFTMRWSFYRVTAYACGLRGEQLDAVRDVINPAKLDKMDNVARRHGLEPSKFRRVGAVVRRVWPLLP</sequence>
<dbReference type="EMBL" id="GL876966">
    <property type="protein sequence ID" value="KLU81062.1"/>
    <property type="molecule type" value="Genomic_DNA"/>
</dbReference>
<organism evidence="3 4">
    <name type="scientific">Magnaporthiopsis poae (strain ATCC 64411 / 73-15)</name>
    <name type="common">Kentucky bluegrass fungus</name>
    <name type="synonym">Magnaporthe poae</name>
    <dbReference type="NCBI Taxonomy" id="644358"/>
    <lineage>
        <taxon>Eukaryota</taxon>
        <taxon>Fungi</taxon>
        <taxon>Dikarya</taxon>
        <taxon>Ascomycota</taxon>
        <taxon>Pezizomycotina</taxon>
        <taxon>Sordariomycetes</taxon>
        <taxon>Sordariomycetidae</taxon>
        <taxon>Magnaporthales</taxon>
        <taxon>Magnaporthaceae</taxon>
        <taxon>Magnaporthiopsis</taxon>
    </lineage>
</organism>
<dbReference type="Proteomes" id="UP000011715">
    <property type="component" value="Unassembled WGS sequence"/>
</dbReference>
<evidence type="ECO:0000313" key="2">
    <source>
        <dbReference type="EMBL" id="KLU81062.1"/>
    </source>
</evidence>
<keyword evidence="4" id="KW-1185">Reference proteome</keyword>
<keyword evidence="1" id="KW-0472">Membrane</keyword>
<gene>
    <name evidence="2" type="ORF">MAPG_00157</name>
</gene>
<dbReference type="OrthoDB" id="3582307at2759"/>
<evidence type="ECO:0000313" key="4">
    <source>
        <dbReference type="Proteomes" id="UP000011715"/>
    </source>
</evidence>
<evidence type="ECO:0000313" key="3">
    <source>
        <dbReference type="EnsemblFungi" id="MAPG_00157T0"/>
    </source>
</evidence>
<name>A0A0C4DK94_MAGP6</name>
<feature type="transmembrane region" description="Helical" evidence="1">
    <location>
        <begin position="77"/>
        <end position="95"/>
    </location>
</feature>
<reference evidence="4" key="1">
    <citation type="submission" date="2010-05" db="EMBL/GenBank/DDBJ databases">
        <title>The genome sequence of Magnaporthe poae strain ATCC 64411.</title>
        <authorList>
            <person name="Ma L.-J."/>
            <person name="Dead R."/>
            <person name="Young S."/>
            <person name="Zeng Q."/>
            <person name="Koehrsen M."/>
            <person name="Alvarado L."/>
            <person name="Berlin A."/>
            <person name="Chapman S.B."/>
            <person name="Chen Z."/>
            <person name="Freedman E."/>
            <person name="Gellesch M."/>
            <person name="Goldberg J."/>
            <person name="Griggs A."/>
            <person name="Gujja S."/>
            <person name="Heilman E.R."/>
            <person name="Heiman D."/>
            <person name="Hepburn T."/>
            <person name="Howarth C."/>
            <person name="Jen D."/>
            <person name="Larson L."/>
            <person name="Mehta T."/>
            <person name="Neiman D."/>
            <person name="Pearson M."/>
            <person name="Roberts A."/>
            <person name="Saif S."/>
            <person name="Shea T."/>
            <person name="Shenoy N."/>
            <person name="Sisk P."/>
            <person name="Stolte C."/>
            <person name="Sykes S."/>
            <person name="Walk T."/>
            <person name="White J."/>
            <person name="Yandava C."/>
            <person name="Haas B."/>
            <person name="Nusbaum C."/>
            <person name="Birren B."/>
        </authorList>
    </citation>
    <scope>NUCLEOTIDE SEQUENCE [LARGE SCALE GENOMIC DNA]</scope>
    <source>
        <strain evidence="4">ATCC 64411 / 73-15</strain>
    </source>
</reference>
<keyword evidence="1" id="KW-0812">Transmembrane</keyword>
<dbReference type="OMA" id="RWGFYRT"/>
<reference evidence="2" key="3">
    <citation type="submission" date="2011-03" db="EMBL/GenBank/DDBJ databases">
        <title>Annotation of Magnaporthe poae ATCC 64411.</title>
        <authorList>
            <person name="Ma L.-J."/>
            <person name="Dead R."/>
            <person name="Young S.K."/>
            <person name="Zeng Q."/>
            <person name="Gargeya S."/>
            <person name="Fitzgerald M."/>
            <person name="Haas B."/>
            <person name="Abouelleil A."/>
            <person name="Alvarado L."/>
            <person name="Arachchi H.M."/>
            <person name="Berlin A."/>
            <person name="Brown A."/>
            <person name="Chapman S.B."/>
            <person name="Chen Z."/>
            <person name="Dunbar C."/>
            <person name="Freedman E."/>
            <person name="Gearin G."/>
            <person name="Gellesch M."/>
            <person name="Goldberg J."/>
            <person name="Griggs A."/>
            <person name="Gujja S."/>
            <person name="Heiman D."/>
            <person name="Howarth C."/>
            <person name="Larson L."/>
            <person name="Lui A."/>
            <person name="MacDonald P.J.P."/>
            <person name="Mehta T."/>
            <person name="Montmayeur A."/>
            <person name="Murphy C."/>
            <person name="Neiman D."/>
            <person name="Pearson M."/>
            <person name="Priest M."/>
            <person name="Roberts A."/>
            <person name="Saif S."/>
            <person name="Shea T."/>
            <person name="Shenoy N."/>
            <person name="Sisk P."/>
            <person name="Stolte C."/>
            <person name="Sykes S."/>
            <person name="Yandava C."/>
            <person name="Wortman J."/>
            <person name="Nusbaum C."/>
            <person name="Birren B."/>
        </authorList>
    </citation>
    <scope>NUCLEOTIDE SEQUENCE</scope>
    <source>
        <strain evidence="2">ATCC 64411</strain>
    </source>
</reference>
<protein>
    <submittedName>
        <fullName evidence="2 3">Uncharacterized protein</fullName>
    </submittedName>
</protein>
<accession>A0A0C4DK94</accession>
<dbReference type="eggNOG" id="ENOG502SQII">
    <property type="taxonomic scope" value="Eukaryota"/>
</dbReference>
<dbReference type="AlphaFoldDB" id="A0A0C4DK94"/>
<evidence type="ECO:0000256" key="1">
    <source>
        <dbReference type="SAM" id="Phobius"/>
    </source>
</evidence>
<dbReference type="EnsemblFungi" id="MAPG_00157T0">
    <property type="protein sequence ID" value="MAPG_00157T0"/>
    <property type="gene ID" value="MAPG_00157"/>
</dbReference>
<keyword evidence="1" id="KW-1133">Transmembrane helix</keyword>
<dbReference type="EMBL" id="ADBL01000033">
    <property type="status" value="NOT_ANNOTATED_CDS"/>
    <property type="molecule type" value="Genomic_DNA"/>
</dbReference>
<reference evidence="3" key="4">
    <citation type="journal article" date="2015" name="G3 (Bethesda)">
        <title>Genome sequences of three phytopathogenic species of the Magnaporthaceae family of fungi.</title>
        <authorList>
            <person name="Okagaki L.H."/>
            <person name="Nunes C.C."/>
            <person name="Sailsbery J."/>
            <person name="Clay B."/>
            <person name="Brown D."/>
            <person name="John T."/>
            <person name="Oh Y."/>
            <person name="Young N."/>
            <person name="Fitzgerald M."/>
            <person name="Haas B.J."/>
            <person name="Zeng Q."/>
            <person name="Young S."/>
            <person name="Adiconis X."/>
            <person name="Fan L."/>
            <person name="Levin J.Z."/>
            <person name="Mitchell T.K."/>
            <person name="Okubara P.A."/>
            <person name="Farman M.L."/>
            <person name="Kohn L.M."/>
            <person name="Birren B."/>
            <person name="Ma L.-J."/>
            <person name="Dean R.A."/>
        </authorList>
    </citation>
    <scope>NUCLEOTIDE SEQUENCE</scope>
    <source>
        <strain evidence="3">ATCC 64411 / 73-15</strain>
    </source>
</reference>
<proteinExistence type="predicted"/>
<dbReference type="VEuPathDB" id="FungiDB:MAPG_00157"/>
<reference evidence="2" key="2">
    <citation type="submission" date="2010-05" db="EMBL/GenBank/DDBJ databases">
        <title>The Genome Sequence of Magnaporthe poae strain ATCC 64411.</title>
        <authorList>
            <consortium name="The Broad Institute Genome Sequencing Platform"/>
            <consortium name="Broad Institute Genome Sequencing Center for Infectious Disease"/>
            <person name="Ma L.-J."/>
            <person name="Dead R."/>
            <person name="Young S."/>
            <person name="Zeng Q."/>
            <person name="Koehrsen M."/>
            <person name="Alvarado L."/>
            <person name="Berlin A."/>
            <person name="Chapman S.B."/>
            <person name="Chen Z."/>
            <person name="Freedman E."/>
            <person name="Gellesch M."/>
            <person name="Goldberg J."/>
            <person name="Griggs A."/>
            <person name="Gujja S."/>
            <person name="Heilman E.R."/>
            <person name="Heiman D."/>
            <person name="Hepburn T."/>
            <person name="Howarth C."/>
            <person name="Jen D."/>
            <person name="Larson L."/>
            <person name="Mehta T."/>
            <person name="Neiman D."/>
            <person name="Pearson M."/>
            <person name="Roberts A."/>
            <person name="Saif S."/>
            <person name="Shea T."/>
            <person name="Shenoy N."/>
            <person name="Sisk P."/>
            <person name="Stolte C."/>
            <person name="Sykes S."/>
            <person name="Walk T."/>
            <person name="White J."/>
            <person name="Yandava C."/>
            <person name="Haas B."/>
            <person name="Nusbaum C."/>
            <person name="Birren B."/>
        </authorList>
    </citation>
    <scope>NUCLEOTIDE SEQUENCE</scope>
    <source>
        <strain evidence="2">ATCC 64411</strain>
    </source>
</reference>
<reference evidence="3" key="5">
    <citation type="submission" date="2015-06" db="UniProtKB">
        <authorList>
            <consortium name="EnsemblFungi"/>
        </authorList>
    </citation>
    <scope>IDENTIFICATION</scope>
    <source>
        <strain evidence="3">ATCC 64411</strain>
    </source>
</reference>